<dbReference type="AlphaFoldDB" id="A0A915EF68"/>
<name>A0A915EF68_9BILA</name>
<feature type="region of interest" description="Disordered" evidence="1">
    <location>
        <begin position="440"/>
        <end position="466"/>
    </location>
</feature>
<feature type="compositionally biased region" description="Acidic residues" evidence="1">
    <location>
        <begin position="12"/>
        <end position="26"/>
    </location>
</feature>
<reference evidence="3" key="1">
    <citation type="submission" date="2022-11" db="UniProtKB">
        <authorList>
            <consortium name="WormBaseParasite"/>
        </authorList>
    </citation>
    <scope>IDENTIFICATION</scope>
</reference>
<dbReference type="Gene3D" id="2.20.25.240">
    <property type="match status" value="1"/>
</dbReference>
<evidence type="ECO:0000313" key="3">
    <source>
        <dbReference type="WBParaSite" id="jg5710"/>
    </source>
</evidence>
<organism evidence="2 3">
    <name type="scientific">Ditylenchus dipsaci</name>
    <dbReference type="NCBI Taxonomy" id="166011"/>
    <lineage>
        <taxon>Eukaryota</taxon>
        <taxon>Metazoa</taxon>
        <taxon>Ecdysozoa</taxon>
        <taxon>Nematoda</taxon>
        <taxon>Chromadorea</taxon>
        <taxon>Rhabditida</taxon>
        <taxon>Tylenchina</taxon>
        <taxon>Tylenchomorpha</taxon>
        <taxon>Sphaerularioidea</taxon>
        <taxon>Anguinidae</taxon>
        <taxon>Anguininae</taxon>
        <taxon>Ditylenchus</taxon>
    </lineage>
</organism>
<sequence>MSANNYSSSDEASSDDEFEEEQEEYEIAGKVGRPKKRKATVDPPMPVELLSSQKKRRDGSCSYLVIFEGEVFKRSGRADQNGRQQWRCVKNSEGCKIVIMTNQANICIEKSEGDHSHGTAKVDLDIAKLKRQIPILSTHDQVAPRQIYSNLIEFASRKVAALVNPLNVAQVVNYHRRKEDADPRLTANPEVMVVPPELQHYKNNLFVIYDSGPSPRRIMISLLQHCSGFLKIQNGGGLMLGETFVPCLHALLPKKSRRTYDHFFSAVEHLIPNARVGHAHMDYERGLISAFEHAHNLAEKHGCFAHFARALYRRVQKLGLVQIYKQEGRFSVLFDALKSLVYVPPDDVQMAYEAILTQCACNLDGSSIFVIGSAEKKFISYFEDVDLGGSYRRRSMFPINLWNCYALTVEGKSKTTNSLEAWHNSLKLALASADGKKPSGRFPAGIHQQQPPLSSPRYLASPASVI</sequence>
<protein>
    <submittedName>
        <fullName evidence="3">FLYWCH-type domain-containing protein</fullName>
    </submittedName>
</protein>
<keyword evidence="2" id="KW-1185">Reference proteome</keyword>
<proteinExistence type="predicted"/>
<evidence type="ECO:0000256" key="1">
    <source>
        <dbReference type="SAM" id="MobiDB-lite"/>
    </source>
</evidence>
<feature type="region of interest" description="Disordered" evidence="1">
    <location>
        <begin position="1"/>
        <end position="53"/>
    </location>
</feature>
<accession>A0A915EF68</accession>
<evidence type="ECO:0000313" key="2">
    <source>
        <dbReference type="Proteomes" id="UP000887574"/>
    </source>
</evidence>
<dbReference type="Proteomes" id="UP000887574">
    <property type="component" value="Unplaced"/>
</dbReference>
<dbReference type="WBParaSite" id="jg5710">
    <property type="protein sequence ID" value="jg5710"/>
    <property type="gene ID" value="jg5710"/>
</dbReference>